<comment type="caution">
    <text evidence="1">The sequence shown here is derived from an EMBL/GenBank/DDBJ whole genome shotgun (WGS) entry which is preliminary data.</text>
</comment>
<dbReference type="EMBL" id="WEZQ01000001">
    <property type="protein sequence ID" value="MYV16037.1"/>
    <property type="molecule type" value="Genomic_DNA"/>
</dbReference>
<evidence type="ECO:0000313" key="2">
    <source>
        <dbReference type="Proteomes" id="UP000449209"/>
    </source>
</evidence>
<reference evidence="1 2" key="1">
    <citation type="journal article" date="2019" name="Appl. Environ. Microbiol.">
        <title>Genetic determinants of hydroxycinnamic acid metabolism in heterofermentative lactobacilli.</title>
        <authorList>
            <person name="Gaur G."/>
            <person name="Oh J.H."/>
            <person name="Filannino P."/>
            <person name="Gobbetti M."/>
            <person name="van Pijkeren J.P."/>
            <person name="Ganzle M.G."/>
        </authorList>
    </citation>
    <scope>NUCLEOTIDE SEQUENCE [LARGE SCALE GENOMIC DNA]</scope>
    <source>
        <strain evidence="1 2">C5</strain>
    </source>
</reference>
<gene>
    <name evidence="1" type="ORF">GB993_00640</name>
</gene>
<organism evidence="1 2">
    <name type="scientific">Furfurilactobacillus milii</name>
    <dbReference type="NCBI Taxonomy" id="2888272"/>
    <lineage>
        <taxon>Bacteria</taxon>
        <taxon>Bacillati</taxon>
        <taxon>Bacillota</taxon>
        <taxon>Bacilli</taxon>
        <taxon>Lactobacillales</taxon>
        <taxon>Lactobacillaceae</taxon>
        <taxon>Furfurilactobacillus</taxon>
    </lineage>
</organism>
<protein>
    <submittedName>
        <fullName evidence="1">Uncharacterized protein</fullName>
    </submittedName>
</protein>
<dbReference type="AlphaFoldDB" id="A0A6N9HZX2"/>
<proteinExistence type="predicted"/>
<accession>A0A6N9HZX2</accession>
<dbReference type="OrthoDB" id="5190217at2"/>
<dbReference type="RefSeq" id="WP_161002653.1">
    <property type="nucleotide sequence ID" value="NZ_WEZQ01000001.1"/>
</dbReference>
<evidence type="ECO:0000313" key="1">
    <source>
        <dbReference type="EMBL" id="MYV16037.1"/>
    </source>
</evidence>
<sequence length="651" mass="73987">MLGNDRYYRRYVPEILSGYTVLTSGFLKSTIYDTLIEIQYRLESKLVEKRELTDESFTDNQQYRPVFSRVNNEMSEELTQRFERLQANYGDQQTEPIIEELLGKLEMVNSYNDTRVLIRVFGDILRLSDQIIDFLQTRHSGNASIVLRESSTLLLVDVVDDTNNTQTLEYPRLDNNRFINVASVLFQHIRHEERKPTIAEYIAIQVGFEMVGFRGYAESPIVPWGNSGFRAIQTQASITDPGLGHLTGTVNSMRYINGTNVHVEFLERGAETNREKVEPYRLPDLATMGKVKMAVGRDTSVSSYVGRPMFEDTFENSFIKSVHTTVGVCSAIFMNGLSECKVAIERMTVMQAIKYMQAVSANVVRDRNLQVLAAAFCVNYPLIDDRPAVMAKNNGQPVKVTDRMDIARLGIEIAKAGRFEKVTFDGTADWYPSDPIMEQLGYQNALELVHLAHEQGLLTYFSAGFRFKHLPDIVLSGTDGIGLGGAQILRFMDHENGNQGPFKQLNVEKILEINRKTASSTLGQGTILLCRLDRMYYELSLPQELQDLRSGLYKALYEKNEATVEILIKKAADVSKISIDLVHPLVAWGQRIVDHKDTCLAFNGMNKDTKNRFIEELELNIEHHDYEQLADVLHRLKEVAITRDIHLLVNN</sequence>
<dbReference type="Proteomes" id="UP000449209">
    <property type="component" value="Unassembled WGS sequence"/>
</dbReference>
<name>A0A6N9HZX2_9LACO</name>